<dbReference type="EMBL" id="QGQD01000080">
    <property type="protein sequence ID" value="TLC98867.1"/>
    <property type="molecule type" value="Genomic_DNA"/>
</dbReference>
<dbReference type="SUPFAM" id="SSF46894">
    <property type="entry name" value="C-terminal effector domain of the bipartite response regulators"/>
    <property type="match status" value="1"/>
</dbReference>
<dbReference type="GO" id="GO:0006355">
    <property type="term" value="P:regulation of DNA-templated transcription"/>
    <property type="evidence" value="ECO:0007669"/>
    <property type="project" value="InterPro"/>
</dbReference>
<keyword evidence="3" id="KW-1185">Reference proteome</keyword>
<evidence type="ECO:0000313" key="2">
    <source>
        <dbReference type="EMBL" id="TLC98867.1"/>
    </source>
</evidence>
<protein>
    <submittedName>
        <fullName evidence="2">RNA polymerase sigma factor, sigma-70 family</fullName>
    </submittedName>
</protein>
<dbReference type="InterPro" id="IPR016032">
    <property type="entry name" value="Sig_transdc_resp-reg_C-effctor"/>
</dbReference>
<dbReference type="InterPro" id="IPR018656">
    <property type="entry name" value="DUF2087"/>
</dbReference>
<evidence type="ECO:0000313" key="3">
    <source>
        <dbReference type="Proteomes" id="UP000306509"/>
    </source>
</evidence>
<dbReference type="Pfam" id="PF09860">
    <property type="entry name" value="DUF2087"/>
    <property type="match status" value="1"/>
</dbReference>
<evidence type="ECO:0000259" key="1">
    <source>
        <dbReference type="Pfam" id="PF09860"/>
    </source>
</evidence>
<proteinExistence type="predicted"/>
<name>A0A4V6HRF1_9FIRM</name>
<reference evidence="2 3" key="1">
    <citation type="journal article" date="2019" name="Anaerobe">
        <title>Detection of Robinsoniella peoriensis in multiple bone samples of a trauma patient.</title>
        <authorList>
            <person name="Schrottner P."/>
            <person name="Hartwich K."/>
            <person name="Bunk B."/>
            <person name="Schober I."/>
            <person name="Helbig S."/>
            <person name="Rudolph W.W."/>
            <person name="Gunzer F."/>
        </authorList>
    </citation>
    <scope>NUCLEOTIDE SEQUENCE [LARGE SCALE GENOMIC DNA]</scope>
    <source>
        <strain evidence="2 3">DSM 106044</strain>
    </source>
</reference>
<accession>A0A4V6HRF1</accession>
<sequence>MDYGKLTLEELKKGYQFDKEKDAYVCIYCDQTFQEGQIFSIGGHFYVAEHAVAKHIAAEHESNFAQLVNSDTKYNTLTQNQRELMTLFYAGLTDGEIAKKSGISDSTVRRQRFTFREKAKQARLYLAIYEQVFEEHAENENAFIPIHDKAIYVDDRYLITEQEKRHILETSFKTLSPLVLKNFSPKEKKKIVILGKIAEEFDRGKHYSEKEVNEILKPVFEDYMTLRRYLVMYGFMERTKDGAEYWLTI</sequence>
<dbReference type="GO" id="GO:0003677">
    <property type="term" value="F:DNA binding"/>
    <property type="evidence" value="ECO:0007669"/>
    <property type="project" value="InterPro"/>
</dbReference>
<gene>
    <name evidence="2" type="ORF">DSM106044_04298</name>
</gene>
<dbReference type="STRING" id="180332.GCA_000797495_00976"/>
<organism evidence="2 3">
    <name type="scientific">Robinsoniella peoriensis</name>
    <dbReference type="NCBI Taxonomy" id="180332"/>
    <lineage>
        <taxon>Bacteria</taxon>
        <taxon>Bacillati</taxon>
        <taxon>Bacillota</taxon>
        <taxon>Clostridia</taxon>
        <taxon>Lachnospirales</taxon>
        <taxon>Lachnospiraceae</taxon>
        <taxon>Robinsoniella</taxon>
    </lineage>
</organism>
<dbReference type="InterPro" id="IPR036388">
    <property type="entry name" value="WH-like_DNA-bd_sf"/>
</dbReference>
<dbReference type="AlphaFoldDB" id="A0A4V6HRF1"/>
<feature type="domain" description="DUF2087" evidence="1">
    <location>
        <begin position="180"/>
        <end position="247"/>
    </location>
</feature>
<dbReference type="Gene3D" id="1.10.10.10">
    <property type="entry name" value="Winged helix-like DNA-binding domain superfamily/Winged helix DNA-binding domain"/>
    <property type="match status" value="1"/>
</dbReference>
<dbReference type="RefSeq" id="WP_138003630.1">
    <property type="nucleotide sequence ID" value="NZ_QGQD01000080.1"/>
</dbReference>
<dbReference type="Proteomes" id="UP000306509">
    <property type="component" value="Unassembled WGS sequence"/>
</dbReference>
<comment type="caution">
    <text evidence="2">The sequence shown here is derived from an EMBL/GenBank/DDBJ whole genome shotgun (WGS) entry which is preliminary data.</text>
</comment>